<protein>
    <recommendedName>
        <fullName evidence="1">Jacalin-type lectin domain-containing protein</fullName>
    </recommendedName>
</protein>
<evidence type="ECO:0000313" key="3">
    <source>
        <dbReference type="Proteomes" id="UP000184499"/>
    </source>
</evidence>
<dbReference type="Proteomes" id="UP000184499">
    <property type="component" value="Unassembled WGS sequence"/>
</dbReference>
<evidence type="ECO:0000313" key="2">
    <source>
        <dbReference type="EMBL" id="OJJ66791.1"/>
    </source>
</evidence>
<organism evidence="2 3">
    <name type="scientific">Aspergillus brasiliensis (strain CBS 101740 / IMI 381727 / IBT 21946)</name>
    <dbReference type="NCBI Taxonomy" id="767769"/>
    <lineage>
        <taxon>Eukaryota</taxon>
        <taxon>Fungi</taxon>
        <taxon>Dikarya</taxon>
        <taxon>Ascomycota</taxon>
        <taxon>Pezizomycotina</taxon>
        <taxon>Eurotiomycetes</taxon>
        <taxon>Eurotiomycetidae</taxon>
        <taxon>Eurotiales</taxon>
        <taxon>Aspergillaceae</taxon>
        <taxon>Aspergillus</taxon>
        <taxon>Aspergillus subgen. Circumdati</taxon>
    </lineage>
</organism>
<dbReference type="OMA" id="KIDAWGR"/>
<dbReference type="AlphaFoldDB" id="A0A1L9U538"/>
<feature type="domain" description="Jacalin-type lectin" evidence="1">
    <location>
        <begin position="10"/>
        <end position="137"/>
    </location>
</feature>
<dbReference type="SUPFAM" id="SSF51101">
    <property type="entry name" value="Mannose-binding lectins"/>
    <property type="match status" value="1"/>
</dbReference>
<sequence>MHTFGLHPDGPFGGMGGSAYDARNEEQKLRHLDAWATDYNGYRVLGAIRFEFEQGSSGRIGGKDPHLNYYPESYDFEPDETIKEMWVYAGDGEGYVNGFKFRTDRGEFRVGGNEGKETYLHGRDLGSNGEWAGATGRDSVHGADAVVDNMILYFRD</sequence>
<dbReference type="RefSeq" id="XP_067474041.1">
    <property type="nucleotide sequence ID" value="XM_067628078.1"/>
</dbReference>
<dbReference type="Pfam" id="PF01419">
    <property type="entry name" value="Jacalin"/>
    <property type="match status" value="1"/>
</dbReference>
<dbReference type="InterPro" id="IPR001229">
    <property type="entry name" value="Jacalin-like_lectin_dom"/>
</dbReference>
<dbReference type="OrthoDB" id="4284408at2759"/>
<dbReference type="VEuPathDB" id="FungiDB:ASPBRDRAFT_59581"/>
<name>A0A1L9U538_ASPBC</name>
<proteinExistence type="predicted"/>
<accession>A0A1L9U538</accession>
<evidence type="ECO:0000259" key="1">
    <source>
        <dbReference type="Pfam" id="PF01419"/>
    </source>
</evidence>
<dbReference type="InterPro" id="IPR036404">
    <property type="entry name" value="Jacalin-like_lectin_dom_sf"/>
</dbReference>
<gene>
    <name evidence="2" type="ORF">ASPBRDRAFT_59581</name>
</gene>
<keyword evidence="3" id="KW-1185">Reference proteome</keyword>
<dbReference type="Gene3D" id="2.100.10.30">
    <property type="entry name" value="Jacalin-like lectin domain"/>
    <property type="match status" value="1"/>
</dbReference>
<dbReference type="EMBL" id="KV878697">
    <property type="protein sequence ID" value="OJJ66791.1"/>
    <property type="molecule type" value="Genomic_DNA"/>
</dbReference>
<dbReference type="GeneID" id="93580566"/>
<reference evidence="3" key="1">
    <citation type="journal article" date="2017" name="Genome Biol.">
        <title>Comparative genomics reveals high biological diversity and specific adaptations in the industrially and medically important fungal genus Aspergillus.</title>
        <authorList>
            <person name="de Vries R.P."/>
            <person name="Riley R."/>
            <person name="Wiebenga A."/>
            <person name="Aguilar-Osorio G."/>
            <person name="Amillis S."/>
            <person name="Uchima C.A."/>
            <person name="Anderluh G."/>
            <person name="Asadollahi M."/>
            <person name="Askin M."/>
            <person name="Barry K."/>
            <person name="Battaglia E."/>
            <person name="Bayram O."/>
            <person name="Benocci T."/>
            <person name="Braus-Stromeyer S.A."/>
            <person name="Caldana C."/>
            <person name="Canovas D."/>
            <person name="Cerqueira G.C."/>
            <person name="Chen F."/>
            <person name="Chen W."/>
            <person name="Choi C."/>
            <person name="Clum A."/>
            <person name="Dos Santos R.A."/>
            <person name="Damasio A.R."/>
            <person name="Diallinas G."/>
            <person name="Emri T."/>
            <person name="Fekete E."/>
            <person name="Flipphi M."/>
            <person name="Freyberg S."/>
            <person name="Gallo A."/>
            <person name="Gournas C."/>
            <person name="Habgood R."/>
            <person name="Hainaut M."/>
            <person name="Harispe M.L."/>
            <person name="Henrissat B."/>
            <person name="Hilden K.S."/>
            <person name="Hope R."/>
            <person name="Hossain A."/>
            <person name="Karabika E."/>
            <person name="Karaffa L."/>
            <person name="Karanyi Z."/>
            <person name="Krasevec N."/>
            <person name="Kuo A."/>
            <person name="Kusch H."/>
            <person name="LaButti K."/>
            <person name="Lagendijk E.L."/>
            <person name="Lapidus A."/>
            <person name="Levasseur A."/>
            <person name="Lindquist E."/>
            <person name="Lipzen A."/>
            <person name="Logrieco A.F."/>
            <person name="MacCabe A."/>
            <person name="Maekelae M.R."/>
            <person name="Malavazi I."/>
            <person name="Melin P."/>
            <person name="Meyer V."/>
            <person name="Mielnichuk N."/>
            <person name="Miskei M."/>
            <person name="Molnar A.P."/>
            <person name="Mule G."/>
            <person name="Ngan C.Y."/>
            <person name="Orejas M."/>
            <person name="Orosz E."/>
            <person name="Ouedraogo J.P."/>
            <person name="Overkamp K.M."/>
            <person name="Park H.-S."/>
            <person name="Perrone G."/>
            <person name="Piumi F."/>
            <person name="Punt P.J."/>
            <person name="Ram A.F."/>
            <person name="Ramon A."/>
            <person name="Rauscher S."/>
            <person name="Record E."/>
            <person name="Riano-Pachon D.M."/>
            <person name="Robert V."/>
            <person name="Roehrig J."/>
            <person name="Ruller R."/>
            <person name="Salamov A."/>
            <person name="Salih N.S."/>
            <person name="Samson R.A."/>
            <person name="Sandor E."/>
            <person name="Sanguinetti M."/>
            <person name="Schuetze T."/>
            <person name="Sepcic K."/>
            <person name="Shelest E."/>
            <person name="Sherlock G."/>
            <person name="Sophianopoulou V."/>
            <person name="Squina F.M."/>
            <person name="Sun H."/>
            <person name="Susca A."/>
            <person name="Todd R.B."/>
            <person name="Tsang A."/>
            <person name="Unkles S.E."/>
            <person name="van de Wiele N."/>
            <person name="van Rossen-Uffink D."/>
            <person name="Oliveira J.V."/>
            <person name="Vesth T.C."/>
            <person name="Visser J."/>
            <person name="Yu J.-H."/>
            <person name="Zhou M."/>
            <person name="Andersen M.R."/>
            <person name="Archer D.B."/>
            <person name="Baker S.E."/>
            <person name="Benoit I."/>
            <person name="Brakhage A.A."/>
            <person name="Braus G.H."/>
            <person name="Fischer R."/>
            <person name="Frisvad J.C."/>
            <person name="Goldman G.H."/>
            <person name="Houbraken J."/>
            <person name="Oakley B."/>
            <person name="Pocsi I."/>
            <person name="Scazzocchio C."/>
            <person name="Seiboth B."/>
            <person name="vanKuyk P.A."/>
            <person name="Wortman J."/>
            <person name="Dyer P.S."/>
            <person name="Grigoriev I.V."/>
        </authorList>
    </citation>
    <scope>NUCLEOTIDE SEQUENCE [LARGE SCALE GENOMIC DNA]</scope>
    <source>
        <strain evidence="3">CBS 101740 / IMI 381727 / IBT 21946</strain>
    </source>
</reference>